<dbReference type="SUPFAM" id="SSF55205">
    <property type="entry name" value="EPT/RTPC-like"/>
    <property type="match status" value="1"/>
</dbReference>
<comment type="caution">
    <text evidence="3">The sequence shown here is derived from an EMBL/GenBank/DDBJ whole genome shotgun (WGS) entry which is preliminary data.</text>
</comment>
<organism evidence="3 4">
    <name type="scientific">Didymodactylos carnosus</name>
    <dbReference type="NCBI Taxonomy" id="1234261"/>
    <lineage>
        <taxon>Eukaryota</taxon>
        <taxon>Metazoa</taxon>
        <taxon>Spiralia</taxon>
        <taxon>Gnathifera</taxon>
        <taxon>Rotifera</taxon>
        <taxon>Eurotatoria</taxon>
        <taxon>Bdelloidea</taxon>
        <taxon>Philodinida</taxon>
        <taxon>Philodinidae</taxon>
        <taxon>Didymodactylos</taxon>
    </lineage>
</organism>
<name>A0A8S2VYP1_9BILA</name>
<dbReference type="EMBL" id="CAJOBA010076051">
    <property type="protein sequence ID" value="CAF4418327.1"/>
    <property type="molecule type" value="Genomic_DNA"/>
</dbReference>
<dbReference type="AlphaFoldDB" id="A0A8S2VYP1"/>
<feature type="domain" description="RNA 3'-terminal phosphate cyclase" evidence="1">
    <location>
        <begin position="4"/>
        <end position="80"/>
    </location>
</feature>
<dbReference type="Proteomes" id="UP000677228">
    <property type="component" value="Unassembled WGS sequence"/>
</dbReference>
<protein>
    <recommendedName>
        <fullName evidence="1">RNA 3'-terminal phosphate cyclase domain-containing protein</fullName>
    </recommendedName>
</protein>
<evidence type="ECO:0000313" key="3">
    <source>
        <dbReference type="EMBL" id="CAF4418327.1"/>
    </source>
</evidence>
<dbReference type="PANTHER" id="PTHR11096">
    <property type="entry name" value="RNA 3' TERMINAL PHOSPHATE CYCLASE"/>
    <property type="match status" value="1"/>
</dbReference>
<dbReference type="InterPro" id="IPR000228">
    <property type="entry name" value="RNA3'_term_phos_cyc"/>
</dbReference>
<dbReference type="GO" id="GO:0005730">
    <property type="term" value="C:nucleolus"/>
    <property type="evidence" value="ECO:0007669"/>
    <property type="project" value="TreeGrafter"/>
</dbReference>
<feature type="non-terminal residue" evidence="3">
    <location>
        <position position="1"/>
    </location>
</feature>
<evidence type="ECO:0000259" key="1">
    <source>
        <dbReference type="Pfam" id="PF01137"/>
    </source>
</evidence>
<dbReference type="EMBL" id="CAJNOK010052006">
    <property type="protein sequence ID" value="CAF1606822.1"/>
    <property type="molecule type" value="Genomic_DNA"/>
</dbReference>
<proteinExistence type="predicted"/>
<dbReference type="InterPro" id="IPR023797">
    <property type="entry name" value="RNA3'_phos_cyclase_dom"/>
</dbReference>
<gene>
    <name evidence="2" type="ORF">OVA965_LOCUS42421</name>
    <name evidence="3" type="ORF">TMI583_LOCUS44332</name>
</gene>
<dbReference type="InterPro" id="IPR037136">
    <property type="entry name" value="RNA3'_phos_cyclase_dom_sf"/>
</dbReference>
<dbReference type="Gene3D" id="3.65.10.20">
    <property type="entry name" value="RNA 3'-terminal phosphate cyclase domain"/>
    <property type="match status" value="1"/>
</dbReference>
<dbReference type="GO" id="GO:0000479">
    <property type="term" value="P:endonucleolytic cleavage of tricistronic rRNA transcript (SSU-rRNA, 5.8S rRNA, LSU-rRNA)"/>
    <property type="evidence" value="ECO:0007669"/>
    <property type="project" value="TreeGrafter"/>
</dbReference>
<sequence length="81" mass="8880">MAVQFDGCAHFRQRIVLSTLSCTPLKIKNIRSQENEPGLRDFEISLLRLLEKLTNGSVVDINATGTSLYYAPGALNGGQVE</sequence>
<accession>A0A8S2VYP1</accession>
<dbReference type="InterPro" id="IPR013792">
    <property type="entry name" value="RNA3'P_cycl/enolpyr_Trfase_a/b"/>
</dbReference>
<dbReference type="GO" id="GO:0004521">
    <property type="term" value="F:RNA endonuclease activity"/>
    <property type="evidence" value="ECO:0007669"/>
    <property type="project" value="TreeGrafter"/>
</dbReference>
<reference evidence="3" key="1">
    <citation type="submission" date="2021-02" db="EMBL/GenBank/DDBJ databases">
        <authorList>
            <person name="Nowell W R."/>
        </authorList>
    </citation>
    <scope>NUCLEOTIDE SEQUENCE</scope>
</reference>
<dbReference type="PANTHER" id="PTHR11096:SF1">
    <property type="entry name" value="RNA 3'-TERMINAL PHOSPHATE CYCLASE-LIKE PROTEIN"/>
    <property type="match status" value="1"/>
</dbReference>
<dbReference type="Proteomes" id="UP000682733">
    <property type="component" value="Unassembled WGS sequence"/>
</dbReference>
<evidence type="ECO:0000313" key="2">
    <source>
        <dbReference type="EMBL" id="CAF1606822.1"/>
    </source>
</evidence>
<dbReference type="Pfam" id="PF01137">
    <property type="entry name" value="RTC"/>
    <property type="match status" value="1"/>
</dbReference>
<evidence type="ECO:0000313" key="4">
    <source>
        <dbReference type="Proteomes" id="UP000682733"/>
    </source>
</evidence>